<accession>A0A017H6Z7</accession>
<dbReference type="AlphaFoldDB" id="A0A017H6Z7"/>
<evidence type="ECO:0000313" key="2">
    <source>
        <dbReference type="Proteomes" id="UP000031184"/>
    </source>
</evidence>
<dbReference type="Proteomes" id="UP000031184">
    <property type="component" value="Unassembled WGS sequence"/>
</dbReference>
<gene>
    <name evidence="1" type="ORF">C095_03180</name>
</gene>
<protein>
    <submittedName>
        <fullName evidence="1">Uncharacterized protein</fullName>
    </submittedName>
</protein>
<organism evidence="1 2">
    <name type="scientific">Fusobacterium necrophorum subsp. funduliforme B35</name>
    <dbReference type="NCBI Taxonomy" id="1226633"/>
    <lineage>
        <taxon>Bacteria</taxon>
        <taxon>Fusobacteriati</taxon>
        <taxon>Fusobacteriota</taxon>
        <taxon>Fusobacteriia</taxon>
        <taxon>Fusobacteriales</taxon>
        <taxon>Fusobacteriaceae</taxon>
        <taxon>Fusobacterium</taxon>
    </lineage>
</organism>
<name>A0A017H6Z7_9FUSO</name>
<dbReference type="PATRIC" id="fig|1226633.4.peg.635"/>
<dbReference type="EMBL" id="AUZI01000011">
    <property type="protein sequence ID" value="KID49792.1"/>
    <property type="molecule type" value="Genomic_DNA"/>
</dbReference>
<proteinExistence type="predicted"/>
<evidence type="ECO:0000313" key="1">
    <source>
        <dbReference type="EMBL" id="KID49792.1"/>
    </source>
</evidence>
<comment type="caution">
    <text evidence="1">The sequence shown here is derived from an EMBL/GenBank/DDBJ whole genome shotgun (WGS) entry which is preliminary data.</text>
</comment>
<reference evidence="1 2" key="1">
    <citation type="submission" date="2013-08" db="EMBL/GenBank/DDBJ databases">
        <title>An opportunistic ruminal bacterium that causes liver abscesses in cattle.</title>
        <authorList>
            <person name="Benahmed F.H."/>
            <person name="Rasmussen M."/>
            <person name="Harbottle H."/>
            <person name="Soppet D."/>
            <person name="Nagaraja T.G."/>
            <person name="Davidson M."/>
        </authorList>
    </citation>
    <scope>NUCLEOTIDE SEQUENCE [LARGE SCALE GENOMIC DNA]</scope>
    <source>
        <strain evidence="1 2">B35</strain>
    </source>
</reference>
<sequence>MSRKLISIRNKKKKIEEKLKDLNAKYKEICDEEIKVENEEIIVTLRRNNISLEELMEKINDRKREEKLKEKENIHNEEI</sequence>